<dbReference type="Proteomes" id="UP001290861">
    <property type="component" value="Unassembled WGS sequence"/>
</dbReference>
<dbReference type="Gene3D" id="1.50.10.10">
    <property type="match status" value="1"/>
</dbReference>
<dbReference type="Pfam" id="PF14559">
    <property type="entry name" value="TPR_19"/>
    <property type="match status" value="1"/>
</dbReference>
<organism evidence="1 2">
    <name type="scientific">Pontiella agarivorans</name>
    <dbReference type="NCBI Taxonomy" id="3038953"/>
    <lineage>
        <taxon>Bacteria</taxon>
        <taxon>Pseudomonadati</taxon>
        <taxon>Kiritimatiellota</taxon>
        <taxon>Kiritimatiellia</taxon>
        <taxon>Kiritimatiellales</taxon>
        <taxon>Pontiellaceae</taxon>
        <taxon>Pontiella</taxon>
    </lineage>
</organism>
<evidence type="ECO:0000313" key="1">
    <source>
        <dbReference type="EMBL" id="MDZ8120459.1"/>
    </source>
</evidence>
<protein>
    <recommendedName>
        <fullName evidence="3">Tetratricopeptide repeat-containing protein</fullName>
    </recommendedName>
</protein>
<comment type="caution">
    <text evidence="1">The sequence shown here is derived from an EMBL/GenBank/DDBJ whole genome shotgun (WGS) entry which is preliminary data.</text>
</comment>
<reference evidence="1 2" key="1">
    <citation type="journal article" date="2024" name="Appl. Environ. Microbiol.">
        <title>Pontiella agarivorans sp. nov., a novel marine anaerobic bacterium capable of degrading macroalgal polysaccharides and fixing nitrogen.</title>
        <authorList>
            <person name="Liu N."/>
            <person name="Kivenson V."/>
            <person name="Peng X."/>
            <person name="Cui Z."/>
            <person name="Lankiewicz T.S."/>
            <person name="Gosselin K.M."/>
            <person name="English C.J."/>
            <person name="Blair E.M."/>
            <person name="O'Malley M.A."/>
            <person name="Valentine D.L."/>
        </authorList>
    </citation>
    <scope>NUCLEOTIDE SEQUENCE [LARGE SCALE GENOMIC DNA]</scope>
    <source>
        <strain evidence="1 2">NLcol2</strain>
    </source>
</reference>
<dbReference type="InterPro" id="IPR011990">
    <property type="entry name" value="TPR-like_helical_dom_sf"/>
</dbReference>
<dbReference type="SUPFAM" id="SSF48208">
    <property type="entry name" value="Six-hairpin glycosidases"/>
    <property type="match status" value="1"/>
</dbReference>
<evidence type="ECO:0008006" key="3">
    <source>
        <dbReference type="Google" id="ProtNLM"/>
    </source>
</evidence>
<proteinExistence type="predicted"/>
<dbReference type="InterPro" id="IPR008928">
    <property type="entry name" value="6-hairpin_glycosidase_sf"/>
</dbReference>
<dbReference type="RefSeq" id="WP_322610232.1">
    <property type="nucleotide sequence ID" value="NZ_JARVCO010000012.1"/>
</dbReference>
<sequence>MKFTFRSYPAHPWIANWSIEPRDCSASYRSSSSGRFFRTQETPGRITANTDVPEWTLHMDLPNNCRINLLFNGFCAYQNRKNKRAGIEILSPEPGVVWGHFEGIPSPTLRSDLPITQEDRFQWLEIGDDLVLLAVQNQQFCLITKSHLRPEAERIAKQYLSEDFDAAILSEFQQRSGASALFEEMQHHDALAVISAESMFKALRPPEGSIPLHWCQASFSDHLMMDINEIPALTRAWTLIDPEMAEELMLCALKIQTSAGAIAVNYAPHTTHSTLEAPKPLLAQTAETVWSIRNNDDFLKAVIPLIRRHIQWLLHHFDPKRTGIHCWKHSAESLSPKLYESDLATVDLSTLLLCEIDALNRMRKASSIHASEAVFFETERTALENNLMNRFWNPQENAFTRAVLRDKEGTLRGFPAFTPLLWPDLSDTYKTHVIERVHESGKLPGGLSVLTWRKSAMDDDSFPLLQQLLVFQALKTADPNGQLLNDFSRITLQGFVEWHGLVIEQEKCLPINPVLGAFIMNVQAIRQYRYHAKGAITGYFFKMMRKVKADRFDLIVIAATLFAIVSVRLIYSVLNAPPPLEMLEAQMTSAYVERDIEGTLSSCMAIIKYFPDDADNAMLLAANLSILQEQYTEASALYEKVRKKYPDSPGAMIGLGLAYQLQGRFKEADQNYYEFCYIFEEVFPSLVDQINSFRQLMAEGFKAPPKWRDIYGYQLMHELE</sequence>
<dbReference type="SUPFAM" id="SSF48452">
    <property type="entry name" value="TPR-like"/>
    <property type="match status" value="1"/>
</dbReference>
<dbReference type="Gene3D" id="1.25.40.10">
    <property type="entry name" value="Tetratricopeptide repeat domain"/>
    <property type="match status" value="1"/>
</dbReference>
<dbReference type="InterPro" id="IPR012341">
    <property type="entry name" value="6hp_glycosidase-like_sf"/>
</dbReference>
<gene>
    <name evidence="1" type="ORF">P9H32_17660</name>
</gene>
<evidence type="ECO:0000313" key="2">
    <source>
        <dbReference type="Proteomes" id="UP001290861"/>
    </source>
</evidence>
<accession>A0ABU5N1Y5</accession>
<dbReference type="EMBL" id="JARVCO010000012">
    <property type="protein sequence ID" value="MDZ8120459.1"/>
    <property type="molecule type" value="Genomic_DNA"/>
</dbReference>
<name>A0ABU5N1Y5_9BACT</name>
<keyword evidence="2" id="KW-1185">Reference proteome</keyword>